<dbReference type="Gene3D" id="3.30.70.2970">
    <property type="entry name" value="Protein of unknown function (DUF541), domain 2"/>
    <property type="match status" value="1"/>
</dbReference>
<dbReference type="Pfam" id="PF04402">
    <property type="entry name" value="SIMPL"/>
    <property type="match status" value="1"/>
</dbReference>
<dbReference type="RefSeq" id="WP_307343992.1">
    <property type="nucleotide sequence ID" value="NZ_JAUSUD010000017.1"/>
</dbReference>
<dbReference type="InterPro" id="IPR052022">
    <property type="entry name" value="26kDa_periplasmic_antigen"/>
</dbReference>
<keyword evidence="2" id="KW-1185">Reference proteome</keyword>
<dbReference type="InterPro" id="IPR007497">
    <property type="entry name" value="SIMPL/DUF541"/>
</dbReference>
<proteinExistence type="predicted"/>
<reference evidence="1 2" key="1">
    <citation type="submission" date="2023-07" db="EMBL/GenBank/DDBJ databases">
        <title>Genomic Encyclopedia of Type Strains, Phase IV (KMG-IV): sequencing the most valuable type-strain genomes for metagenomic binning, comparative biology and taxonomic classification.</title>
        <authorList>
            <person name="Goeker M."/>
        </authorList>
    </citation>
    <scope>NUCLEOTIDE SEQUENCE [LARGE SCALE GENOMIC DNA]</scope>
    <source>
        <strain evidence="1 2">DSM 29005</strain>
    </source>
</reference>
<organism evidence="1 2">
    <name type="scientific">Metabacillus malikii</name>
    <dbReference type="NCBI Taxonomy" id="1504265"/>
    <lineage>
        <taxon>Bacteria</taxon>
        <taxon>Bacillati</taxon>
        <taxon>Bacillota</taxon>
        <taxon>Bacilli</taxon>
        <taxon>Bacillales</taxon>
        <taxon>Bacillaceae</taxon>
        <taxon>Metabacillus</taxon>
    </lineage>
</organism>
<dbReference type="Gene3D" id="3.30.110.170">
    <property type="entry name" value="Protein of unknown function (DUF541), domain 1"/>
    <property type="match status" value="1"/>
</dbReference>
<gene>
    <name evidence="1" type="ORF">J2S19_003317</name>
</gene>
<accession>A0ABT9ZIC4</accession>
<dbReference type="EMBL" id="JAUSUD010000017">
    <property type="protein sequence ID" value="MDQ0232032.1"/>
    <property type="molecule type" value="Genomic_DNA"/>
</dbReference>
<name>A0ABT9ZIC4_9BACI</name>
<dbReference type="PANTHER" id="PTHR34387:SF1">
    <property type="entry name" value="PERIPLASMIC IMMUNOGENIC PROTEIN"/>
    <property type="match status" value="1"/>
</dbReference>
<dbReference type="Proteomes" id="UP001234495">
    <property type="component" value="Unassembled WGS sequence"/>
</dbReference>
<evidence type="ECO:0000313" key="2">
    <source>
        <dbReference type="Proteomes" id="UP001234495"/>
    </source>
</evidence>
<dbReference type="PANTHER" id="PTHR34387">
    <property type="entry name" value="SLR1258 PROTEIN"/>
    <property type="match status" value="1"/>
</dbReference>
<evidence type="ECO:0000313" key="1">
    <source>
        <dbReference type="EMBL" id="MDQ0232032.1"/>
    </source>
</evidence>
<sequence>MQYQHTPYRNPQRKQPHTNVVTVGGEGIVIVNPDEALLRVGVTTERPNLQVAQQENADVSNRIVFALHQLGIPPQNIQTSQYVVRPQYNYVDGIQTLRGYSVEHFFQVLVNDLTIIGDLYRVAIESGANYTEDLQFRISNPEQFEKQALKKAILHAKGKAIEIAQTIGVTLNPIPIIVTEELKQQIQPFQGSYQSFSAAVPPIQSGQIILHSFVTATFEYF</sequence>
<protein>
    <submittedName>
        <fullName evidence="1">Uncharacterized protein YggE</fullName>
    </submittedName>
</protein>
<comment type="caution">
    <text evidence="1">The sequence shown here is derived from an EMBL/GenBank/DDBJ whole genome shotgun (WGS) entry which is preliminary data.</text>
</comment>